<dbReference type="AlphaFoldDB" id="A0A0F9R6C3"/>
<sequence length="129" mass="14597">MTRARALKRSREAERRLAKIVGGKRNPSTGIEGTPDVETEEKAFELKSWASLPDWLHAAWEQAERCAAHVGKGPVLVLEARRPGGQNIRFYIQEESEWLKGNRKEAESSTTRTPPDQGDRSNRQSLFLL</sequence>
<accession>A0A0F9R6C3</accession>
<dbReference type="EMBL" id="LAZR01003972">
    <property type="protein sequence ID" value="KKN12988.1"/>
    <property type="molecule type" value="Genomic_DNA"/>
</dbReference>
<feature type="region of interest" description="Disordered" evidence="1">
    <location>
        <begin position="100"/>
        <end position="129"/>
    </location>
</feature>
<name>A0A0F9R6C3_9ZZZZ</name>
<gene>
    <name evidence="2" type="ORF">LCGC14_1011100</name>
</gene>
<evidence type="ECO:0000256" key="1">
    <source>
        <dbReference type="SAM" id="MobiDB-lite"/>
    </source>
</evidence>
<comment type="caution">
    <text evidence="2">The sequence shown here is derived from an EMBL/GenBank/DDBJ whole genome shotgun (WGS) entry which is preliminary data.</text>
</comment>
<reference evidence="2" key="1">
    <citation type="journal article" date="2015" name="Nature">
        <title>Complex archaea that bridge the gap between prokaryotes and eukaryotes.</title>
        <authorList>
            <person name="Spang A."/>
            <person name="Saw J.H."/>
            <person name="Jorgensen S.L."/>
            <person name="Zaremba-Niedzwiedzka K."/>
            <person name="Martijn J."/>
            <person name="Lind A.E."/>
            <person name="van Eijk R."/>
            <person name="Schleper C."/>
            <person name="Guy L."/>
            <person name="Ettema T.J."/>
        </authorList>
    </citation>
    <scope>NUCLEOTIDE SEQUENCE</scope>
</reference>
<evidence type="ECO:0000313" key="2">
    <source>
        <dbReference type="EMBL" id="KKN12988.1"/>
    </source>
</evidence>
<organism evidence="2">
    <name type="scientific">marine sediment metagenome</name>
    <dbReference type="NCBI Taxonomy" id="412755"/>
    <lineage>
        <taxon>unclassified sequences</taxon>
        <taxon>metagenomes</taxon>
        <taxon>ecological metagenomes</taxon>
    </lineage>
</organism>
<proteinExistence type="predicted"/>
<protein>
    <submittedName>
        <fullName evidence="2">Uncharacterized protein</fullName>
    </submittedName>
</protein>